<keyword evidence="3" id="KW-1185">Reference proteome</keyword>
<proteinExistence type="predicted"/>
<feature type="region of interest" description="Disordered" evidence="1">
    <location>
        <begin position="1"/>
        <end position="88"/>
    </location>
</feature>
<protein>
    <recommendedName>
        <fullName evidence="4">DNA (cytosine-5-)-methyltransferase</fullName>
    </recommendedName>
</protein>
<accession>A0A1C6UQI8</accession>
<name>A0A1C6UQI8_9ACTN</name>
<dbReference type="STRING" id="47854.GA0070603_2178"/>
<dbReference type="AlphaFoldDB" id="A0A1C6UQI8"/>
<organism evidence="2 3">
    <name type="scientific">Micromonospora chersina</name>
    <dbReference type="NCBI Taxonomy" id="47854"/>
    <lineage>
        <taxon>Bacteria</taxon>
        <taxon>Bacillati</taxon>
        <taxon>Actinomycetota</taxon>
        <taxon>Actinomycetes</taxon>
        <taxon>Micromonosporales</taxon>
        <taxon>Micromonosporaceae</taxon>
        <taxon>Micromonospora</taxon>
    </lineage>
</organism>
<reference evidence="3" key="1">
    <citation type="submission" date="2016-06" db="EMBL/GenBank/DDBJ databases">
        <authorList>
            <person name="Varghese N."/>
            <person name="Submissions Spin"/>
        </authorList>
    </citation>
    <scope>NUCLEOTIDE SEQUENCE [LARGE SCALE GENOMIC DNA]</scope>
    <source>
        <strain evidence="3">DSM 44151</strain>
    </source>
</reference>
<evidence type="ECO:0000313" key="3">
    <source>
        <dbReference type="Proteomes" id="UP000198605"/>
    </source>
</evidence>
<dbReference type="OrthoDB" id="9813719at2"/>
<evidence type="ECO:0008006" key="4">
    <source>
        <dbReference type="Google" id="ProtNLM"/>
    </source>
</evidence>
<dbReference type="Proteomes" id="UP000198605">
    <property type="component" value="Unassembled WGS sequence"/>
</dbReference>
<gene>
    <name evidence="2" type="ORF">GA0070603_2178</name>
</gene>
<evidence type="ECO:0000256" key="1">
    <source>
        <dbReference type="SAM" id="MobiDB-lite"/>
    </source>
</evidence>
<dbReference type="EMBL" id="FMIB01000002">
    <property type="protein sequence ID" value="SCL56296.1"/>
    <property type="molecule type" value="Genomic_DNA"/>
</dbReference>
<feature type="compositionally biased region" description="Basic and acidic residues" evidence="1">
    <location>
        <begin position="25"/>
        <end position="34"/>
    </location>
</feature>
<evidence type="ECO:0000313" key="2">
    <source>
        <dbReference type="EMBL" id="SCL56296.1"/>
    </source>
</evidence>
<sequence length="220" mass="23240">MRTLPTPCARDGKGPGHQYGLPDVIEPHGNRHDLLPTPRASDTGTPGRHAGNGFRPPLSQVLLPTPRATDGQKGCPGQRGSHGDLTLPSAAVRLPTPRASDARGPGHHGHGGPDLRTTLAELTTGNLGTLDETTWGIYAPAIARWELLTGRPVPAPTQPGRYGKTVLAPPFVEWLMGLPAHWVTDPSFGLPRTAALRVLGNGVVPAQAAAALRLLLCRYH</sequence>